<dbReference type="CDD" id="cd16760">
    <property type="entry name" value="RING-HC_MuRF2"/>
    <property type="match status" value="1"/>
</dbReference>
<comment type="subcellular location">
    <subcellularLocation>
        <location evidence="4">Cytoplasm</location>
    </subcellularLocation>
    <subcellularLocation>
        <location evidence="3">Nucleus</location>
    </subcellularLocation>
</comment>
<reference evidence="22" key="1">
    <citation type="journal article" date="2004" name="Nature">
        <title>Genome duplication in the teleost fish Tetraodon nigroviridis reveals the early vertebrate proto-karyotype.</title>
        <authorList>
            <person name="Jaillon O."/>
            <person name="Aury J.-M."/>
            <person name="Brunet F."/>
            <person name="Petit J.-L."/>
            <person name="Stange-Thomann N."/>
            <person name="Mauceli E."/>
            <person name="Bouneau L."/>
            <person name="Fischer C."/>
            <person name="Ozouf-Costaz C."/>
            <person name="Bernot A."/>
            <person name="Nicaud S."/>
            <person name="Jaffe D."/>
            <person name="Fisher S."/>
            <person name="Lutfalla G."/>
            <person name="Dossat C."/>
            <person name="Segurens B."/>
            <person name="Dasilva C."/>
            <person name="Salanoubat M."/>
            <person name="Levy M."/>
            <person name="Boudet N."/>
            <person name="Castellano S."/>
            <person name="Anthouard V."/>
            <person name="Jubin C."/>
            <person name="Castelli V."/>
            <person name="Katinka M."/>
            <person name="Vacherie B."/>
            <person name="Biemont C."/>
            <person name="Skalli Z."/>
            <person name="Cattolico L."/>
            <person name="Poulain J."/>
            <person name="De Berardinis V."/>
            <person name="Cruaud C."/>
            <person name="Duprat S."/>
            <person name="Brottier P."/>
            <person name="Coutanceau J.-P."/>
            <person name="Gouzy J."/>
            <person name="Parra G."/>
            <person name="Lardier G."/>
            <person name="Chapple C."/>
            <person name="McKernan K.J."/>
            <person name="McEwan P."/>
            <person name="Bosak S."/>
            <person name="Kellis M."/>
            <person name="Volff J.-N."/>
            <person name="Guigo R."/>
            <person name="Zody M.C."/>
            <person name="Mesirov J."/>
            <person name="Lindblad-Toh K."/>
            <person name="Birren B."/>
            <person name="Nusbaum C."/>
            <person name="Kahn D."/>
            <person name="Robinson-Rechavi M."/>
            <person name="Laudet V."/>
            <person name="Schachter V."/>
            <person name="Quetier F."/>
            <person name="Saurin W."/>
            <person name="Scarpelli C."/>
            <person name="Wincker P."/>
            <person name="Lander E.S."/>
            <person name="Weissenbach J."/>
            <person name="Roest Crollius H."/>
        </authorList>
    </citation>
    <scope>NUCLEOTIDE SEQUENCE [LARGE SCALE GENOMIC DNA]</scope>
</reference>
<dbReference type="InterPro" id="IPR050617">
    <property type="entry name" value="E3_ligase_FN3/SPRY"/>
</dbReference>
<dbReference type="PANTHER" id="PTHR24099">
    <property type="entry name" value="E3 UBIQUITIN-PROTEIN LIGASE TRIM36-RELATED"/>
    <property type="match status" value="1"/>
</dbReference>
<dbReference type="CDD" id="cd19833">
    <property type="entry name" value="Bbox2_MuRF3_C-II"/>
    <property type="match status" value="1"/>
</dbReference>
<evidence type="ECO:0000256" key="1">
    <source>
        <dbReference type="ARBA" id="ARBA00000900"/>
    </source>
</evidence>
<dbReference type="SMART" id="SM00336">
    <property type="entry name" value="BBOX"/>
    <property type="match status" value="1"/>
</dbReference>
<dbReference type="Gene3D" id="3.30.40.10">
    <property type="entry name" value="Zinc/RING finger domain, C3HC4 (zinc finger)"/>
    <property type="match status" value="1"/>
</dbReference>
<evidence type="ECO:0000256" key="17">
    <source>
        <dbReference type="PROSITE-ProRule" id="PRU00024"/>
    </source>
</evidence>
<feature type="domain" description="RING-type" evidence="19">
    <location>
        <begin position="10"/>
        <end position="65"/>
    </location>
</feature>
<evidence type="ECO:0000256" key="6">
    <source>
        <dbReference type="ARBA" id="ARBA00014725"/>
    </source>
</evidence>
<evidence type="ECO:0000256" key="15">
    <source>
        <dbReference type="ARBA" id="ARBA00023179"/>
    </source>
</evidence>
<evidence type="ECO:0000256" key="7">
    <source>
        <dbReference type="ARBA" id="ARBA00022490"/>
    </source>
</evidence>
<dbReference type="EMBL" id="CAAE01009026">
    <property type="protein sequence ID" value="CAF91694.1"/>
    <property type="molecule type" value="Genomic_DNA"/>
</dbReference>
<protein>
    <recommendedName>
        <fullName evidence="6">Tripartite motif-containing protein 54</fullName>
        <ecNumber evidence="5">2.3.2.27</ecNumber>
    </recommendedName>
</protein>
<evidence type="ECO:0000256" key="18">
    <source>
        <dbReference type="SAM" id="Coils"/>
    </source>
</evidence>
<dbReference type="SMART" id="SM00184">
    <property type="entry name" value="RING"/>
    <property type="match status" value="1"/>
</dbReference>
<dbReference type="GO" id="GO:0061630">
    <property type="term" value="F:ubiquitin protein ligase activity"/>
    <property type="evidence" value="ECO:0007669"/>
    <property type="project" value="UniProtKB-EC"/>
</dbReference>
<comment type="catalytic activity">
    <reaction evidence="1">
        <text>S-ubiquitinyl-[E2 ubiquitin-conjugating enzyme]-L-cysteine + [acceptor protein]-L-lysine = [E2 ubiquitin-conjugating enzyme]-L-cysteine + N(6)-ubiquitinyl-[acceptor protein]-L-lysine.</text>
        <dbReference type="EC" id="2.3.2.27"/>
    </reaction>
</comment>
<keyword evidence="9" id="KW-0493">Microtubule</keyword>
<evidence type="ECO:0000256" key="3">
    <source>
        <dbReference type="ARBA" id="ARBA00004123"/>
    </source>
</evidence>
<proteinExistence type="predicted"/>
<name>Q4T5Y8_TETNG</name>
<gene>
    <name evidence="22" type="ORF">GSTENG00006569001</name>
</gene>
<dbReference type="GO" id="GO:0030154">
    <property type="term" value="P:cell differentiation"/>
    <property type="evidence" value="ECO:0007669"/>
    <property type="project" value="UniProtKB-KW"/>
</dbReference>
<evidence type="ECO:0000259" key="20">
    <source>
        <dbReference type="PROSITE" id="PS50119"/>
    </source>
</evidence>
<dbReference type="InterPro" id="IPR027370">
    <property type="entry name" value="Znf-RING_euk"/>
</dbReference>
<keyword evidence="8" id="KW-0808">Transferase</keyword>
<dbReference type="InterPro" id="IPR017907">
    <property type="entry name" value="Znf_RING_CS"/>
</dbReference>
<dbReference type="InterPro" id="IPR033492">
    <property type="entry name" value="Trim54_Bbox2_Zfn"/>
</dbReference>
<keyword evidence="10" id="KW-0479">Metal-binding</keyword>
<evidence type="ECO:0000313" key="22">
    <source>
        <dbReference type="EMBL" id="CAF91694.1"/>
    </source>
</evidence>
<evidence type="ECO:0000256" key="10">
    <source>
        <dbReference type="ARBA" id="ARBA00022723"/>
    </source>
</evidence>
<dbReference type="GO" id="GO:0070507">
    <property type="term" value="P:regulation of microtubule cytoskeleton organization"/>
    <property type="evidence" value="ECO:0007669"/>
    <property type="project" value="TreeGrafter"/>
</dbReference>
<feature type="domain" description="B box-type" evidence="20">
    <location>
        <begin position="106"/>
        <end position="148"/>
    </location>
</feature>
<keyword evidence="15" id="KW-0514">Muscle protein</keyword>
<feature type="non-terminal residue" evidence="22">
    <location>
        <position position="1"/>
    </location>
</feature>
<dbReference type="KEGG" id="tng:GSTEN00006569G001"/>
<dbReference type="InterPro" id="IPR017903">
    <property type="entry name" value="COS_domain"/>
</dbReference>
<dbReference type="PROSITE" id="PS50089">
    <property type="entry name" value="ZF_RING_2"/>
    <property type="match status" value="1"/>
</dbReference>
<dbReference type="PROSITE" id="PS50119">
    <property type="entry name" value="ZF_BBOX"/>
    <property type="match status" value="1"/>
</dbReference>
<dbReference type="InterPro" id="IPR000315">
    <property type="entry name" value="Znf_B-box"/>
</dbReference>
<evidence type="ECO:0000256" key="13">
    <source>
        <dbReference type="ARBA" id="ARBA00022833"/>
    </source>
</evidence>
<keyword evidence="13" id="KW-0862">Zinc</keyword>
<evidence type="ECO:0000256" key="11">
    <source>
        <dbReference type="ARBA" id="ARBA00022771"/>
    </source>
</evidence>
<evidence type="ECO:0000256" key="8">
    <source>
        <dbReference type="ARBA" id="ARBA00022679"/>
    </source>
</evidence>
<keyword evidence="12" id="KW-0221">Differentiation</keyword>
<reference evidence="22" key="2">
    <citation type="submission" date="2004-02" db="EMBL/GenBank/DDBJ databases">
        <authorList>
            <consortium name="Genoscope"/>
            <consortium name="Whitehead Institute Centre for Genome Research"/>
        </authorList>
    </citation>
    <scope>NUCLEOTIDE SEQUENCE</scope>
</reference>
<evidence type="ECO:0000256" key="4">
    <source>
        <dbReference type="ARBA" id="ARBA00004496"/>
    </source>
</evidence>
<dbReference type="InterPro" id="IPR013083">
    <property type="entry name" value="Znf_RING/FYVE/PHD"/>
</dbReference>
<evidence type="ECO:0000256" key="5">
    <source>
        <dbReference type="ARBA" id="ARBA00012483"/>
    </source>
</evidence>
<dbReference type="OrthoDB" id="5351233at2759"/>
<evidence type="ECO:0000256" key="2">
    <source>
        <dbReference type="ARBA" id="ARBA00003888"/>
    </source>
</evidence>
<keyword evidence="11 17" id="KW-0863">Zinc-finger</keyword>
<evidence type="ECO:0000256" key="16">
    <source>
        <dbReference type="ARBA" id="ARBA00023242"/>
    </source>
</evidence>
<dbReference type="Gene3D" id="1.20.5.170">
    <property type="match status" value="1"/>
</dbReference>
<dbReference type="Pfam" id="PF00643">
    <property type="entry name" value="zf-B_box"/>
    <property type="match status" value="1"/>
</dbReference>
<dbReference type="PROSITE" id="PS00518">
    <property type="entry name" value="ZF_RING_1"/>
    <property type="match status" value="1"/>
</dbReference>
<dbReference type="Pfam" id="PF13445">
    <property type="entry name" value="zf-RING_UBOX"/>
    <property type="match status" value="1"/>
</dbReference>
<dbReference type="GO" id="GO:0005737">
    <property type="term" value="C:cytoplasm"/>
    <property type="evidence" value="ECO:0007669"/>
    <property type="project" value="UniProtKB-SubCell"/>
</dbReference>
<evidence type="ECO:0000256" key="14">
    <source>
        <dbReference type="ARBA" id="ARBA00023054"/>
    </source>
</evidence>
<dbReference type="InterPro" id="IPR001841">
    <property type="entry name" value="Znf_RING"/>
</dbReference>
<evidence type="ECO:0000256" key="12">
    <source>
        <dbReference type="ARBA" id="ARBA00022782"/>
    </source>
</evidence>
<dbReference type="EC" id="2.3.2.27" evidence="5"/>
<dbReference type="Gene3D" id="3.30.160.60">
    <property type="entry name" value="Classic Zinc Finger"/>
    <property type="match status" value="1"/>
</dbReference>
<feature type="coiled-coil region" evidence="18">
    <location>
        <begin position="170"/>
        <end position="226"/>
    </location>
</feature>
<dbReference type="SUPFAM" id="SSF57850">
    <property type="entry name" value="RING/U-box"/>
    <property type="match status" value="1"/>
</dbReference>
<accession>Q4T5Y8</accession>
<keyword evidence="7" id="KW-0963">Cytoplasm</keyword>
<organism evidence="22">
    <name type="scientific">Tetraodon nigroviridis</name>
    <name type="common">Spotted green pufferfish</name>
    <name type="synonym">Chelonodon nigroviridis</name>
    <dbReference type="NCBI Taxonomy" id="99883"/>
    <lineage>
        <taxon>Eukaryota</taxon>
        <taxon>Metazoa</taxon>
        <taxon>Chordata</taxon>
        <taxon>Craniata</taxon>
        <taxon>Vertebrata</taxon>
        <taxon>Euteleostomi</taxon>
        <taxon>Actinopterygii</taxon>
        <taxon>Neopterygii</taxon>
        <taxon>Teleostei</taxon>
        <taxon>Neoteleostei</taxon>
        <taxon>Acanthomorphata</taxon>
        <taxon>Eupercaria</taxon>
        <taxon>Tetraodontiformes</taxon>
        <taxon>Tetradontoidea</taxon>
        <taxon>Tetraodontidae</taxon>
        <taxon>Tetraodon</taxon>
    </lineage>
</organism>
<keyword evidence="16" id="KW-0539">Nucleus</keyword>
<dbReference type="PROSITE" id="PS51262">
    <property type="entry name" value="COS"/>
    <property type="match status" value="1"/>
</dbReference>
<dbReference type="PANTHER" id="PTHR24099:SF17">
    <property type="entry name" value="TRIPARTITE MOTIF CONTAINING 55"/>
    <property type="match status" value="1"/>
</dbReference>
<evidence type="ECO:0000259" key="19">
    <source>
        <dbReference type="PROSITE" id="PS50089"/>
    </source>
</evidence>
<feature type="domain" description="COS" evidence="21">
    <location>
        <begin position="283"/>
        <end position="341"/>
    </location>
</feature>
<keyword evidence="14 18" id="KW-0175">Coiled coil</keyword>
<comment type="caution">
    <text evidence="22">The sequence shown here is derived from an EMBL/GenBank/DDBJ whole genome shotgun (WGS) entry which is preliminary data.</text>
</comment>
<dbReference type="FunFam" id="3.30.40.10:FF:000014">
    <property type="entry name" value="probable E3 ubiquitin-protein ligase MID2"/>
    <property type="match status" value="1"/>
</dbReference>
<dbReference type="AlphaFoldDB" id="Q4T5Y8"/>
<dbReference type="GO" id="GO:0008270">
    <property type="term" value="F:zinc ion binding"/>
    <property type="evidence" value="ECO:0007669"/>
    <property type="project" value="UniProtKB-KW"/>
</dbReference>
<dbReference type="GO" id="GO:0005634">
    <property type="term" value="C:nucleus"/>
    <property type="evidence" value="ECO:0007669"/>
    <property type="project" value="UniProtKB-SubCell"/>
</dbReference>
<evidence type="ECO:0000259" key="21">
    <source>
        <dbReference type="PROSITE" id="PS51262"/>
    </source>
</evidence>
<evidence type="ECO:0000256" key="9">
    <source>
        <dbReference type="ARBA" id="ARBA00022701"/>
    </source>
</evidence>
<dbReference type="SUPFAM" id="SSF57845">
    <property type="entry name" value="B-box zinc-binding domain"/>
    <property type="match status" value="1"/>
</dbReference>
<dbReference type="GO" id="GO:0005874">
    <property type="term" value="C:microtubule"/>
    <property type="evidence" value="ECO:0007669"/>
    <property type="project" value="UniProtKB-KW"/>
</dbReference>
<comment type="function">
    <text evidence="2">May bind and stabilize microtubules during myotubes formation.</text>
</comment>
<sequence>MDNLEKQLICPICLEMFTKPVVILPCQHNLCRKCANDIFQASNPYLPTRAGSLTSGGRFRCPSCRHEVVLDRHGVYGLQRNLLVENIIDMFKQESSSSKPVEERKEHVPMCDVHEEEKINIYCVTHGVPTCSMCKIFGAHKDCEVSPITSIYQTKKVELSDGIAMMVGNNDRMQGIISQLEETCRAIEENGRRQKTMVCEKFDQLYSTLEEKKREMSQKVTEEQEEKLNYIRSLTRKYGDHLEQSCKVVEMGIQTMEEPEMALFLQVRPGRGNMLQIQSCSSKTTLYFFSLPQNTKPLLKKIADGTSTAHLDKVERGYENMDHFHVRFKKVLQALRSIDFLQGEGSAESNLS</sequence>